<proteinExistence type="predicted"/>
<accession>A0A3E2H0Y5</accession>
<reference evidence="4 5" key="1">
    <citation type="submission" date="2018-05" db="EMBL/GenBank/DDBJ databases">
        <title>Draft genome sequence of Scytalidium lignicola DSM 105466, a ubiquitous saprotrophic fungus.</title>
        <authorList>
            <person name="Buettner E."/>
            <person name="Gebauer A.M."/>
            <person name="Hofrichter M."/>
            <person name="Liers C."/>
            <person name="Kellner H."/>
        </authorList>
    </citation>
    <scope>NUCLEOTIDE SEQUENCE [LARGE SCALE GENOMIC DNA]</scope>
    <source>
        <strain evidence="4 5">DSM 105466</strain>
    </source>
</reference>
<feature type="compositionally biased region" description="Basic residues" evidence="2">
    <location>
        <begin position="15"/>
        <end position="32"/>
    </location>
</feature>
<dbReference type="EMBL" id="NCSJ02000226">
    <property type="protein sequence ID" value="RFU27060.1"/>
    <property type="molecule type" value="Genomic_DNA"/>
</dbReference>
<dbReference type="PANTHER" id="PTHR47655">
    <property type="entry name" value="QUINIC ACID UTILIZATION ACTIVATOR"/>
    <property type="match status" value="1"/>
</dbReference>
<feature type="compositionally biased region" description="Basic and acidic residues" evidence="2">
    <location>
        <begin position="208"/>
        <end position="222"/>
    </location>
</feature>
<evidence type="ECO:0000256" key="2">
    <source>
        <dbReference type="SAM" id="MobiDB-lite"/>
    </source>
</evidence>
<dbReference type="CDD" id="cd00067">
    <property type="entry name" value="GAL4"/>
    <property type="match status" value="1"/>
</dbReference>
<keyword evidence="1" id="KW-0539">Nucleus</keyword>
<dbReference type="InterPro" id="IPR052783">
    <property type="entry name" value="Metabolic/Drug-Res_Regulator"/>
</dbReference>
<dbReference type="CDD" id="cd15486">
    <property type="entry name" value="ZIP_Sip4"/>
    <property type="match status" value="1"/>
</dbReference>
<protein>
    <recommendedName>
        <fullName evidence="3">Zn(2)-C6 fungal-type domain-containing protein</fullName>
    </recommendedName>
</protein>
<dbReference type="GO" id="GO:0000981">
    <property type="term" value="F:DNA-binding transcription factor activity, RNA polymerase II-specific"/>
    <property type="evidence" value="ECO:0007669"/>
    <property type="project" value="InterPro"/>
</dbReference>
<feature type="non-terminal residue" evidence="4">
    <location>
        <position position="1"/>
    </location>
</feature>
<dbReference type="OMA" id="TIRPGML"/>
<dbReference type="SUPFAM" id="SSF57701">
    <property type="entry name" value="Zn2/Cys6 DNA-binding domain"/>
    <property type="match status" value="1"/>
</dbReference>
<dbReference type="InterPro" id="IPR001138">
    <property type="entry name" value="Zn2Cys6_DnaBD"/>
</dbReference>
<dbReference type="GO" id="GO:0008270">
    <property type="term" value="F:zinc ion binding"/>
    <property type="evidence" value="ECO:0007669"/>
    <property type="project" value="InterPro"/>
</dbReference>
<dbReference type="AlphaFoldDB" id="A0A3E2H0Y5"/>
<dbReference type="Pfam" id="PF00172">
    <property type="entry name" value="Zn_clus"/>
    <property type="match status" value="1"/>
</dbReference>
<gene>
    <name evidence="4" type="ORF">B7463_g9290</name>
</gene>
<dbReference type="InterPro" id="IPR036864">
    <property type="entry name" value="Zn2-C6_fun-type_DNA-bd_sf"/>
</dbReference>
<keyword evidence="5" id="KW-1185">Reference proteome</keyword>
<feature type="region of interest" description="Disordered" evidence="2">
    <location>
        <begin position="1"/>
        <end position="45"/>
    </location>
</feature>
<dbReference type="PROSITE" id="PS50048">
    <property type="entry name" value="ZN2_CY6_FUNGAL_2"/>
    <property type="match status" value="1"/>
</dbReference>
<dbReference type="Proteomes" id="UP000258309">
    <property type="component" value="Unassembled WGS sequence"/>
</dbReference>
<dbReference type="Gene3D" id="4.10.240.10">
    <property type="entry name" value="Zn(2)-C6 fungal-type DNA-binding domain"/>
    <property type="match status" value="1"/>
</dbReference>
<feature type="compositionally biased region" description="Low complexity" evidence="2">
    <location>
        <begin position="228"/>
        <end position="243"/>
    </location>
</feature>
<name>A0A3E2H0Y5_SCYLI</name>
<dbReference type="SMART" id="SM00066">
    <property type="entry name" value="GAL4"/>
    <property type="match status" value="1"/>
</dbReference>
<evidence type="ECO:0000313" key="4">
    <source>
        <dbReference type="EMBL" id="RFU27060.1"/>
    </source>
</evidence>
<sequence length="388" mass="42793">MSSLPTPPMEDHKSSHSKRSTKSSKTLHRTSKRSSTTSHEHVPGVLDGRHKRVWKACERCRMKKTKCDGESPCKRCKDDGLVCTAGSRKKTEFKQLPRGYAEVLENTQYALIATVQKLYTMVRNNESWELGDPELNDRGQPVIHDIASKLGCIRPSPDLPYAFPEGAEDFAELQAQLTAARAEMAAEDNGNRKMSDNDSSAYSPALSRADRASSTESDHSQLSKDYNQMLQSQQQQQQAQLQATRSGKPANINTNMIKAMPYDDAYTRTSFDNNTSPIFTDFQTDSPAGMFRSTSPFPSWSATGANGDDFLAPASALNLTAQYMGQQYSSMPRSQMGLGLAMQLNEGLNFANDGTIRPGMLDCGGPMEMGDQMDNVIFAADGIEWPRA</sequence>
<dbReference type="OrthoDB" id="4151048at2759"/>
<dbReference type="STRING" id="5539.A0A3E2H0Y5"/>
<dbReference type="PANTHER" id="PTHR47655:SF3">
    <property type="entry name" value="ZN(II)2CYS6 TRANSCRIPTION FACTOR (EUROFUNG)"/>
    <property type="match status" value="1"/>
</dbReference>
<evidence type="ECO:0000259" key="3">
    <source>
        <dbReference type="PROSITE" id="PS50048"/>
    </source>
</evidence>
<feature type="non-terminal residue" evidence="4">
    <location>
        <position position="388"/>
    </location>
</feature>
<organism evidence="4 5">
    <name type="scientific">Scytalidium lignicola</name>
    <name type="common">Hyphomycete</name>
    <dbReference type="NCBI Taxonomy" id="5539"/>
    <lineage>
        <taxon>Eukaryota</taxon>
        <taxon>Fungi</taxon>
        <taxon>Dikarya</taxon>
        <taxon>Ascomycota</taxon>
        <taxon>Pezizomycotina</taxon>
        <taxon>Leotiomycetes</taxon>
        <taxon>Leotiomycetes incertae sedis</taxon>
        <taxon>Scytalidium</taxon>
    </lineage>
</organism>
<dbReference type="PROSITE" id="PS00463">
    <property type="entry name" value="ZN2_CY6_FUNGAL_1"/>
    <property type="match status" value="1"/>
</dbReference>
<feature type="region of interest" description="Disordered" evidence="2">
    <location>
        <begin position="182"/>
        <end position="252"/>
    </location>
</feature>
<evidence type="ECO:0000313" key="5">
    <source>
        <dbReference type="Proteomes" id="UP000258309"/>
    </source>
</evidence>
<feature type="domain" description="Zn(2)-C6 fungal-type" evidence="3">
    <location>
        <begin position="56"/>
        <end position="85"/>
    </location>
</feature>
<comment type="caution">
    <text evidence="4">The sequence shown here is derived from an EMBL/GenBank/DDBJ whole genome shotgun (WGS) entry which is preliminary data.</text>
</comment>
<evidence type="ECO:0000256" key="1">
    <source>
        <dbReference type="ARBA" id="ARBA00023242"/>
    </source>
</evidence>